<accession>A0A8S9XZF1</accession>
<comment type="caution">
    <text evidence="1">The sequence shown here is derived from an EMBL/GenBank/DDBJ whole genome shotgun (WGS) entry which is preliminary data.</text>
</comment>
<dbReference type="EMBL" id="WIXP02000003">
    <property type="protein sequence ID" value="KAF6213476.1"/>
    <property type="molecule type" value="Genomic_DNA"/>
</dbReference>
<evidence type="ECO:0000313" key="2">
    <source>
        <dbReference type="Proteomes" id="UP000466442"/>
    </source>
</evidence>
<dbReference type="AlphaFoldDB" id="A0A8S9XZF1"/>
<reference evidence="1" key="1">
    <citation type="journal article" date="2021" name="Mol. Ecol. Resour.">
        <title>Apolygus lucorum genome provides insights into omnivorousness and mesophyll feeding.</title>
        <authorList>
            <person name="Liu Y."/>
            <person name="Liu H."/>
            <person name="Wang H."/>
            <person name="Huang T."/>
            <person name="Liu B."/>
            <person name="Yang B."/>
            <person name="Yin L."/>
            <person name="Li B."/>
            <person name="Zhang Y."/>
            <person name="Zhang S."/>
            <person name="Jiang F."/>
            <person name="Zhang X."/>
            <person name="Ren Y."/>
            <person name="Wang B."/>
            <person name="Wang S."/>
            <person name="Lu Y."/>
            <person name="Wu K."/>
            <person name="Fan W."/>
            <person name="Wang G."/>
        </authorList>
    </citation>
    <scope>NUCLEOTIDE SEQUENCE</scope>
    <source>
        <strain evidence="1">12Hb</strain>
    </source>
</reference>
<sequence length="70" mass="7978">MHCEHSHCLKTPLDLLRIWCHSPDLSRCLQSSDIPMQFDPARCIEEDIVSSQICRAINAVDLHGCALSMW</sequence>
<protein>
    <submittedName>
        <fullName evidence="1">Uncharacterized protein</fullName>
    </submittedName>
</protein>
<organism evidence="1 2">
    <name type="scientific">Apolygus lucorum</name>
    <name type="common">Small green plant bug</name>
    <name type="synonym">Lygocoris lucorum</name>
    <dbReference type="NCBI Taxonomy" id="248454"/>
    <lineage>
        <taxon>Eukaryota</taxon>
        <taxon>Metazoa</taxon>
        <taxon>Ecdysozoa</taxon>
        <taxon>Arthropoda</taxon>
        <taxon>Hexapoda</taxon>
        <taxon>Insecta</taxon>
        <taxon>Pterygota</taxon>
        <taxon>Neoptera</taxon>
        <taxon>Paraneoptera</taxon>
        <taxon>Hemiptera</taxon>
        <taxon>Heteroptera</taxon>
        <taxon>Panheteroptera</taxon>
        <taxon>Cimicomorpha</taxon>
        <taxon>Miridae</taxon>
        <taxon>Mirini</taxon>
        <taxon>Apolygus</taxon>
    </lineage>
</organism>
<evidence type="ECO:0000313" key="1">
    <source>
        <dbReference type="EMBL" id="KAF6213476.1"/>
    </source>
</evidence>
<gene>
    <name evidence="1" type="ORF">GE061_011196</name>
</gene>
<proteinExistence type="predicted"/>
<name>A0A8S9XZF1_APOLU</name>
<dbReference type="Proteomes" id="UP000466442">
    <property type="component" value="Unassembled WGS sequence"/>
</dbReference>
<keyword evidence="2" id="KW-1185">Reference proteome</keyword>